<feature type="domain" description="HD-GYP" evidence="1">
    <location>
        <begin position="137"/>
        <end position="335"/>
    </location>
</feature>
<accession>A0A1V9VDH6</accession>
<name>A0A1V9VDH6_9BACT</name>
<sequence>MDKKRQMVFNLNNFLLAFSEVLNSKKVAYIALNLGIKFGFDNKKLADLCSCALIFCLEKNSLKEFDFLDSSHLEDKTFQEIINFSTLICENFDFSKNSINQRVDALEFVKNNQKNFSKELIENFFEISKNLTFWLDLENESEIVIFIYSNLEDFTKALDFEDILKMTKVFHKLQNPKSNILDSALKVTDFFEFEHKDKQIFLIATSLQNIGKLYISKDILEKKEPLNLEEKEIIKSYPYYTKKVINSIMGFSDISSLSFKAQERLDGSGIFNLSSKDLSFKDRLIICLIIYSALREQKAYREAFSHQKAIEIMQDMANNKKIDESIVDIFDKILA</sequence>
<dbReference type="PANTHER" id="PTHR43155">
    <property type="entry name" value="CYCLIC DI-GMP PHOSPHODIESTERASE PA4108-RELATED"/>
    <property type="match status" value="1"/>
</dbReference>
<organism evidence="2 3">
    <name type="scientific">Aliarcobacter cryaerophilus</name>
    <dbReference type="NCBI Taxonomy" id="28198"/>
    <lineage>
        <taxon>Bacteria</taxon>
        <taxon>Pseudomonadati</taxon>
        <taxon>Campylobacterota</taxon>
        <taxon>Epsilonproteobacteria</taxon>
        <taxon>Campylobacterales</taxon>
        <taxon>Arcobacteraceae</taxon>
        <taxon>Aliarcobacter</taxon>
    </lineage>
</organism>
<dbReference type="Gene3D" id="1.10.3210.10">
    <property type="entry name" value="Hypothetical protein af1432"/>
    <property type="match status" value="1"/>
</dbReference>
<evidence type="ECO:0000313" key="2">
    <source>
        <dbReference type="EMBL" id="OQR42082.1"/>
    </source>
</evidence>
<dbReference type="RefSeq" id="WP_081560339.1">
    <property type="nucleotide sequence ID" value="NZ_JAMXEP010000008.1"/>
</dbReference>
<dbReference type="GO" id="GO:0009214">
    <property type="term" value="P:cyclic nucleotide catabolic process"/>
    <property type="evidence" value="ECO:0007669"/>
    <property type="project" value="TreeGrafter"/>
</dbReference>
<dbReference type="InterPro" id="IPR037522">
    <property type="entry name" value="HD_GYP_dom"/>
</dbReference>
<keyword evidence="2" id="KW-0378">Hydrolase</keyword>
<proteinExistence type="predicted"/>
<protein>
    <submittedName>
        <fullName evidence="2">Phosphohydrolase</fullName>
    </submittedName>
</protein>
<dbReference type="PANTHER" id="PTHR43155:SF1">
    <property type="entry name" value="3'3'-CGAMP-SPECIFIC PHOSPHODIESTERASE 1"/>
    <property type="match status" value="1"/>
</dbReference>
<evidence type="ECO:0000259" key="1">
    <source>
        <dbReference type="PROSITE" id="PS51832"/>
    </source>
</evidence>
<gene>
    <name evidence="2" type="ORF">AS859_01860</name>
</gene>
<reference evidence="2 3" key="1">
    <citation type="submission" date="2017-04" db="EMBL/GenBank/DDBJ databases">
        <title>Accumulation and expression of multiple antibiotic resistance genes in Arcobacter cryaerophilus that thrives in sewage.</title>
        <authorList>
            <person name="Millar J.A."/>
            <person name="Raghavan R."/>
        </authorList>
    </citation>
    <scope>NUCLEOTIDE SEQUENCE [LARGE SCALE GENOMIC DNA]</scope>
    <source>
        <strain evidence="2 3">AZT-1</strain>
    </source>
</reference>
<dbReference type="Proteomes" id="UP000192599">
    <property type="component" value="Unassembled WGS sequence"/>
</dbReference>
<evidence type="ECO:0000313" key="3">
    <source>
        <dbReference type="Proteomes" id="UP000192599"/>
    </source>
</evidence>
<dbReference type="EMBL" id="LNTC01000011">
    <property type="protein sequence ID" value="OQR42082.1"/>
    <property type="molecule type" value="Genomic_DNA"/>
</dbReference>
<dbReference type="SUPFAM" id="SSF109604">
    <property type="entry name" value="HD-domain/PDEase-like"/>
    <property type="match status" value="1"/>
</dbReference>
<comment type="caution">
    <text evidence="2">The sequence shown here is derived from an EMBL/GenBank/DDBJ whole genome shotgun (WGS) entry which is preliminary data.</text>
</comment>
<dbReference type="Pfam" id="PF13487">
    <property type="entry name" value="HD_5"/>
    <property type="match status" value="1"/>
</dbReference>
<dbReference type="GO" id="GO:0004112">
    <property type="term" value="F:cyclic-nucleotide phosphodiesterase activity"/>
    <property type="evidence" value="ECO:0007669"/>
    <property type="project" value="TreeGrafter"/>
</dbReference>
<dbReference type="PROSITE" id="PS51832">
    <property type="entry name" value="HD_GYP"/>
    <property type="match status" value="1"/>
</dbReference>
<dbReference type="AlphaFoldDB" id="A0A1V9VDH6"/>